<name>X6MH48_RETFI</name>
<dbReference type="AlphaFoldDB" id="X6MH48"/>
<dbReference type="EMBL" id="ASPP01020929">
    <property type="protein sequence ID" value="ETO12971.1"/>
    <property type="molecule type" value="Genomic_DNA"/>
</dbReference>
<organism evidence="1 2">
    <name type="scientific">Reticulomyxa filosa</name>
    <dbReference type="NCBI Taxonomy" id="46433"/>
    <lineage>
        <taxon>Eukaryota</taxon>
        <taxon>Sar</taxon>
        <taxon>Rhizaria</taxon>
        <taxon>Retaria</taxon>
        <taxon>Foraminifera</taxon>
        <taxon>Monothalamids</taxon>
        <taxon>Reticulomyxidae</taxon>
        <taxon>Reticulomyxa</taxon>
    </lineage>
</organism>
<keyword evidence="2" id="KW-1185">Reference proteome</keyword>
<evidence type="ECO:0000313" key="1">
    <source>
        <dbReference type="EMBL" id="ETO12971.1"/>
    </source>
</evidence>
<sequence>MINNESPTTQKKNETNDFVFLENLKGFNGKTCTESQTLKSKLSFRNTGFQNMVNSLMTPAQRKTFDQVIFFFCLLFDEWKGLNKDEISEEKVLDMLLQFRKLFAELVENTSQDNKQWKTLTSGFEVYVPSNYISLYRSIVQN</sequence>
<accession>X6MH48</accession>
<proteinExistence type="predicted"/>
<comment type="caution">
    <text evidence="1">The sequence shown here is derived from an EMBL/GenBank/DDBJ whole genome shotgun (WGS) entry which is preliminary data.</text>
</comment>
<protein>
    <submittedName>
        <fullName evidence="1">Uncharacterized protein</fullName>
    </submittedName>
</protein>
<gene>
    <name evidence="1" type="ORF">RFI_24407</name>
</gene>
<reference evidence="1 2" key="1">
    <citation type="journal article" date="2013" name="Curr. Biol.">
        <title>The Genome of the Foraminiferan Reticulomyxa filosa.</title>
        <authorList>
            <person name="Glockner G."/>
            <person name="Hulsmann N."/>
            <person name="Schleicher M."/>
            <person name="Noegel A.A."/>
            <person name="Eichinger L."/>
            <person name="Gallinger C."/>
            <person name="Pawlowski J."/>
            <person name="Sierra R."/>
            <person name="Euteneuer U."/>
            <person name="Pillet L."/>
            <person name="Moustafa A."/>
            <person name="Platzer M."/>
            <person name="Groth M."/>
            <person name="Szafranski K."/>
            <person name="Schliwa M."/>
        </authorList>
    </citation>
    <scope>NUCLEOTIDE SEQUENCE [LARGE SCALE GENOMIC DNA]</scope>
</reference>
<evidence type="ECO:0000313" key="2">
    <source>
        <dbReference type="Proteomes" id="UP000023152"/>
    </source>
</evidence>
<dbReference type="Proteomes" id="UP000023152">
    <property type="component" value="Unassembled WGS sequence"/>
</dbReference>